<comment type="caution">
    <text evidence="2">The sequence shown here is derived from an EMBL/GenBank/DDBJ whole genome shotgun (WGS) entry which is preliminary data.</text>
</comment>
<protein>
    <submittedName>
        <fullName evidence="2">Uncharacterized protein</fullName>
    </submittedName>
</protein>
<keyword evidence="3" id="KW-1185">Reference proteome</keyword>
<evidence type="ECO:0000256" key="1">
    <source>
        <dbReference type="SAM" id="MobiDB-lite"/>
    </source>
</evidence>
<name>A0AAD9Q0P9_ACRCE</name>
<dbReference type="Proteomes" id="UP001249851">
    <property type="component" value="Unassembled WGS sequence"/>
</dbReference>
<evidence type="ECO:0000313" key="3">
    <source>
        <dbReference type="Proteomes" id="UP001249851"/>
    </source>
</evidence>
<reference evidence="2" key="2">
    <citation type="journal article" date="2023" name="Science">
        <title>Genomic signatures of disease resistance in endangered staghorn corals.</title>
        <authorList>
            <person name="Vollmer S.V."/>
            <person name="Selwyn J.D."/>
            <person name="Despard B.A."/>
            <person name="Roesel C.L."/>
        </authorList>
    </citation>
    <scope>NUCLEOTIDE SEQUENCE</scope>
    <source>
        <strain evidence="2">K2</strain>
    </source>
</reference>
<dbReference type="EMBL" id="JARQWQ010000089">
    <property type="protein sequence ID" value="KAK2552190.1"/>
    <property type="molecule type" value="Genomic_DNA"/>
</dbReference>
<feature type="region of interest" description="Disordered" evidence="1">
    <location>
        <begin position="75"/>
        <end position="103"/>
    </location>
</feature>
<organism evidence="2 3">
    <name type="scientific">Acropora cervicornis</name>
    <name type="common">Staghorn coral</name>
    <dbReference type="NCBI Taxonomy" id="6130"/>
    <lineage>
        <taxon>Eukaryota</taxon>
        <taxon>Metazoa</taxon>
        <taxon>Cnidaria</taxon>
        <taxon>Anthozoa</taxon>
        <taxon>Hexacorallia</taxon>
        <taxon>Scleractinia</taxon>
        <taxon>Astrocoeniina</taxon>
        <taxon>Acroporidae</taxon>
        <taxon>Acropora</taxon>
    </lineage>
</organism>
<proteinExistence type="predicted"/>
<gene>
    <name evidence="2" type="ORF">P5673_026704</name>
</gene>
<accession>A0AAD9Q0P9</accession>
<reference evidence="2" key="1">
    <citation type="journal article" date="2023" name="G3 (Bethesda)">
        <title>Whole genome assembly and annotation of the endangered Caribbean coral Acropora cervicornis.</title>
        <authorList>
            <person name="Selwyn J.D."/>
            <person name="Vollmer S.V."/>
        </authorList>
    </citation>
    <scope>NUCLEOTIDE SEQUENCE</scope>
    <source>
        <strain evidence="2">K2</strain>
    </source>
</reference>
<dbReference type="AlphaFoldDB" id="A0AAD9Q0P9"/>
<sequence length="103" mass="11899">MRQELLPTKTYEQCKAQVTITDTSCRMCHTDTESTTHVLSACSRFAQPLYTATHDRMLRPIYHYLQDKHNFQECDHGKPWDQQSPPHAVPENGKDVSECALYS</sequence>
<evidence type="ECO:0000313" key="2">
    <source>
        <dbReference type="EMBL" id="KAK2552190.1"/>
    </source>
</evidence>